<dbReference type="PANTHER" id="PTHR43539:SF78">
    <property type="entry name" value="FLAVIN-CONTAINING MONOOXYGENASE"/>
    <property type="match status" value="1"/>
</dbReference>
<dbReference type="PRINTS" id="PR00368">
    <property type="entry name" value="FADPNR"/>
</dbReference>
<dbReference type="Proteomes" id="UP000003688">
    <property type="component" value="Unassembled WGS sequence"/>
</dbReference>
<accession>B9XE08</accession>
<dbReference type="AlphaFoldDB" id="B9XE08"/>
<dbReference type="SUPFAM" id="SSF51905">
    <property type="entry name" value="FAD/NAD(P)-binding domain"/>
    <property type="match status" value="2"/>
</dbReference>
<organism evidence="2 3">
    <name type="scientific">Pedosphaera parvula (strain Ellin514)</name>
    <dbReference type="NCBI Taxonomy" id="320771"/>
    <lineage>
        <taxon>Bacteria</taxon>
        <taxon>Pseudomonadati</taxon>
        <taxon>Verrucomicrobiota</taxon>
        <taxon>Pedosphaerae</taxon>
        <taxon>Pedosphaerales</taxon>
        <taxon>Pedosphaeraceae</taxon>
        <taxon>Pedosphaera</taxon>
    </lineage>
</organism>
<dbReference type="Gene3D" id="3.50.50.60">
    <property type="entry name" value="FAD/NAD(P)-binding domain"/>
    <property type="match status" value="1"/>
</dbReference>
<dbReference type="InterPro" id="IPR036188">
    <property type="entry name" value="FAD/NAD-bd_sf"/>
</dbReference>
<dbReference type="GO" id="GO:0050660">
    <property type="term" value="F:flavin adenine dinucleotide binding"/>
    <property type="evidence" value="ECO:0007669"/>
    <property type="project" value="TreeGrafter"/>
</dbReference>
<dbReference type="OrthoDB" id="9778740at2"/>
<evidence type="ECO:0000313" key="2">
    <source>
        <dbReference type="EMBL" id="EEF61899.1"/>
    </source>
</evidence>
<comment type="caution">
    <text evidence="2">The sequence shown here is derived from an EMBL/GenBank/DDBJ whole genome shotgun (WGS) entry which is preliminary data.</text>
</comment>
<reference evidence="2 3" key="1">
    <citation type="journal article" date="2011" name="J. Bacteriol.">
        <title>Genome sequence of 'Pedosphaera parvula' Ellin514, an aerobic Verrucomicrobial isolate from pasture soil.</title>
        <authorList>
            <person name="Kant R."/>
            <person name="van Passel M.W."/>
            <person name="Sangwan P."/>
            <person name="Palva A."/>
            <person name="Lucas S."/>
            <person name="Copeland A."/>
            <person name="Lapidus A."/>
            <person name="Glavina Del Rio T."/>
            <person name="Dalin E."/>
            <person name="Tice H."/>
            <person name="Bruce D."/>
            <person name="Goodwin L."/>
            <person name="Pitluck S."/>
            <person name="Chertkov O."/>
            <person name="Larimer F.W."/>
            <person name="Land M.L."/>
            <person name="Hauser L."/>
            <person name="Brettin T.S."/>
            <person name="Detter J.C."/>
            <person name="Han S."/>
            <person name="de Vos W.M."/>
            <person name="Janssen P.H."/>
            <person name="Smidt H."/>
        </authorList>
    </citation>
    <scope>NUCLEOTIDE SEQUENCE [LARGE SCALE GENOMIC DNA]</scope>
    <source>
        <strain evidence="2 3">Ellin514</strain>
    </source>
</reference>
<name>B9XE08_PEDPL</name>
<dbReference type="Pfam" id="PF13738">
    <property type="entry name" value="Pyr_redox_3"/>
    <property type="match status" value="1"/>
</dbReference>
<keyword evidence="3" id="KW-1185">Reference proteome</keyword>
<sequence length="359" mass="39832">MQTKRQSHVIIIGAGPAGLGVAACLARKDIPFTLLERGPAILTGLRQVDPAMTLLSPARLSRLPGMELEKGTPTYLRFSDLLSELQCYVQQNNLSVRTDSEVVSIRHGSEGFSVQLRSSAGITESILGSHVINATGIISAPQLPENFNPAECSFRWLHSLETRISHLKSSRRLLVVGGGPSAAEVLNNWLEVRRDEDRTWLSLRSPLVALPHRVFGIDVHYFGWLPEHFPTRFLGNRSITVREPMLGREIPRAINRGRISRVAAVLRYEGSGVIMKDATQLEPDLVVFATGFSYSSSHLGDLVDYNALGQPIARACESTRTRRLYLLGLPRGRTFASHYLRGTARDSEYVAKRIMKDQP</sequence>
<keyword evidence="1" id="KW-0560">Oxidoreductase</keyword>
<dbReference type="RefSeq" id="WP_007414056.1">
    <property type="nucleotide sequence ID" value="NZ_ABOX02000007.1"/>
</dbReference>
<dbReference type="STRING" id="320771.Cflav_PD4562"/>
<dbReference type="GO" id="GO:0004497">
    <property type="term" value="F:monooxygenase activity"/>
    <property type="evidence" value="ECO:0007669"/>
    <property type="project" value="UniProtKB-KW"/>
</dbReference>
<dbReference type="PANTHER" id="PTHR43539">
    <property type="entry name" value="FLAVIN-BINDING MONOOXYGENASE-LIKE PROTEIN (AFU_ORTHOLOGUE AFUA_4G09220)"/>
    <property type="match status" value="1"/>
</dbReference>
<evidence type="ECO:0000313" key="3">
    <source>
        <dbReference type="Proteomes" id="UP000003688"/>
    </source>
</evidence>
<gene>
    <name evidence="2" type="ORF">Cflav_PD4562</name>
</gene>
<proteinExistence type="predicted"/>
<dbReference type="PROSITE" id="PS51257">
    <property type="entry name" value="PROKAR_LIPOPROTEIN"/>
    <property type="match status" value="1"/>
</dbReference>
<evidence type="ECO:0000256" key="1">
    <source>
        <dbReference type="ARBA" id="ARBA00023002"/>
    </source>
</evidence>
<dbReference type="InterPro" id="IPR050982">
    <property type="entry name" value="Auxin_biosynth/cation_transpt"/>
</dbReference>
<protein>
    <submittedName>
        <fullName evidence="2">Putative flavin-binding monooxygenase involved in arsenic resistance</fullName>
    </submittedName>
</protein>
<dbReference type="EMBL" id="ABOX02000007">
    <property type="protein sequence ID" value="EEF61899.1"/>
    <property type="molecule type" value="Genomic_DNA"/>
</dbReference>
<keyword evidence="2" id="KW-0503">Monooxygenase</keyword>
<dbReference type="PRINTS" id="PR00469">
    <property type="entry name" value="PNDRDTASEII"/>
</dbReference>